<dbReference type="Pfam" id="PF03432">
    <property type="entry name" value="Relaxase"/>
    <property type="match status" value="1"/>
</dbReference>
<name>A0A227P2Q9_9FLAO</name>
<dbReference type="Proteomes" id="UP000214684">
    <property type="component" value="Unassembled WGS sequence"/>
</dbReference>
<keyword evidence="3" id="KW-1185">Reference proteome</keyword>
<evidence type="ECO:0000313" key="3">
    <source>
        <dbReference type="Proteomes" id="UP000214684"/>
    </source>
</evidence>
<protein>
    <recommendedName>
        <fullName evidence="1">MobA/VirD2-like nuclease domain-containing protein</fullName>
    </recommendedName>
</protein>
<gene>
    <name evidence="2" type="ORF">B0A64_17065</name>
</gene>
<feature type="domain" description="MobA/VirD2-like nuclease" evidence="1">
    <location>
        <begin position="35"/>
        <end position="76"/>
    </location>
</feature>
<comment type="caution">
    <text evidence="2">The sequence shown here is derived from an EMBL/GenBank/DDBJ whole genome shotgun (WGS) entry which is preliminary data.</text>
</comment>
<sequence>MGNTSSNVGIEFIERFFSSDFFKSCPYLPLLFIAGHAHLHVVSVNIQKDGKRIDLHHLGIRKSEPARKEIEERFGLVKAEGQKRKKYLL</sequence>
<accession>A0A227P2Q9</accession>
<dbReference type="EMBL" id="MUGS01000037">
    <property type="protein sequence ID" value="OXG03694.1"/>
    <property type="molecule type" value="Genomic_DNA"/>
</dbReference>
<dbReference type="InterPro" id="IPR005094">
    <property type="entry name" value="Endonuclease_MobA/VirD2"/>
</dbReference>
<evidence type="ECO:0000259" key="1">
    <source>
        <dbReference type="Pfam" id="PF03432"/>
    </source>
</evidence>
<reference evidence="2 3" key="1">
    <citation type="submission" date="2016-11" db="EMBL/GenBank/DDBJ databases">
        <title>Whole genomes of Flavobacteriaceae.</title>
        <authorList>
            <person name="Stine C."/>
            <person name="Li C."/>
            <person name="Tadesse D."/>
        </authorList>
    </citation>
    <scope>NUCLEOTIDE SEQUENCE [LARGE SCALE GENOMIC DNA]</scope>
    <source>
        <strain evidence="2 3">DSM 24704</strain>
    </source>
</reference>
<dbReference type="RefSeq" id="WP_089480713.1">
    <property type="nucleotide sequence ID" value="NZ_MUGS01000037.1"/>
</dbReference>
<organism evidence="2 3">
    <name type="scientific">Flavobacterium araucananum</name>
    <dbReference type="NCBI Taxonomy" id="946678"/>
    <lineage>
        <taxon>Bacteria</taxon>
        <taxon>Pseudomonadati</taxon>
        <taxon>Bacteroidota</taxon>
        <taxon>Flavobacteriia</taxon>
        <taxon>Flavobacteriales</taxon>
        <taxon>Flavobacteriaceae</taxon>
        <taxon>Flavobacterium</taxon>
    </lineage>
</organism>
<dbReference type="AlphaFoldDB" id="A0A227P2Q9"/>
<proteinExistence type="predicted"/>
<evidence type="ECO:0000313" key="2">
    <source>
        <dbReference type="EMBL" id="OXG03694.1"/>
    </source>
</evidence>